<evidence type="ECO:0000313" key="1">
    <source>
        <dbReference type="EMBL" id="BBE18491.1"/>
    </source>
</evidence>
<dbReference type="SUPFAM" id="SSF52540">
    <property type="entry name" value="P-loop containing nucleoside triphosphate hydrolases"/>
    <property type="match status" value="1"/>
</dbReference>
<organism evidence="1 2">
    <name type="scientific">Aquipluma nitroreducens</name>
    <dbReference type="NCBI Taxonomy" id="2010828"/>
    <lineage>
        <taxon>Bacteria</taxon>
        <taxon>Pseudomonadati</taxon>
        <taxon>Bacteroidota</taxon>
        <taxon>Bacteroidia</taxon>
        <taxon>Marinilabiliales</taxon>
        <taxon>Prolixibacteraceae</taxon>
        <taxon>Aquipluma</taxon>
    </lineage>
</organism>
<dbReference type="GO" id="GO:0006261">
    <property type="term" value="P:DNA-templated DNA replication"/>
    <property type="evidence" value="ECO:0007669"/>
    <property type="project" value="TreeGrafter"/>
</dbReference>
<evidence type="ECO:0000313" key="2">
    <source>
        <dbReference type="Proteomes" id="UP001193389"/>
    </source>
</evidence>
<gene>
    <name evidence="1" type="ORF">AQPE_2653</name>
</gene>
<proteinExistence type="predicted"/>
<dbReference type="PANTHER" id="PTHR11669">
    <property type="entry name" value="REPLICATION FACTOR C / DNA POLYMERASE III GAMMA-TAU SUBUNIT"/>
    <property type="match status" value="1"/>
</dbReference>
<sequence>MFFKEVIGQSAIKQRLIQSVNEERVSHAQLFAGPPGSGKLALAIAYAQFVACTNRQADDSCGECPSCKKYKKLIHPDLHFVFPVIKTPKFKEPVSDNFLEEWRIMIAKNPYFNSDQWFEFIGVENAQGLIYSHQSEEIIRKLNLKSYESEYKVMIIWLPEKMHVACANKLLKMIEEPPVKTLFVLITENEEDIISTIRSRCQLIIIPPIDSVSIEKAISALPEAVGFDLRNIVHLSKGNYGKAIELLEPDEQTLFNLERFKELMRYSYGRKFADLFKWVDQVANVGREKQKSLLNYFLIILRENFVYNLKNSNLTFMSDQEEEFSKRFSPFINERNIIELTEVFETAFAHIGMNGNPRIIFTDVAFKITKLIRK</sequence>
<dbReference type="RefSeq" id="WP_318346822.1">
    <property type="nucleotide sequence ID" value="NZ_AP018694.1"/>
</dbReference>
<dbReference type="Pfam" id="PF13177">
    <property type="entry name" value="DNA_pol3_delta2"/>
    <property type="match status" value="1"/>
</dbReference>
<keyword evidence="2" id="KW-1185">Reference proteome</keyword>
<protein>
    <submittedName>
        <fullName evidence="1">DNA polymerase III delta prime subunit</fullName>
    </submittedName>
</protein>
<dbReference type="KEGG" id="anf:AQPE_2653"/>
<dbReference type="Gene3D" id="3.40.50.300">
    <property type="entry name" value="P-loop containing nucleotide triphosphate hydrolases"/>
    <property type="match status" value="1"/>
</dbReference>
<dbReference type="PANTHER" id="PTHR11669:SF8">
    <property type="entry name" value="DNA POLYMERASE III SUBUNIT DELTA"/>
    <property type="match status" value="1"/>
</dbReference>
<dbReference type="Proteomes" id="UP001193389">
    <property type="component" value="Chromosome"/>
</dbReference>
<dbReference type="AlphaFoldDB" id="A0A5K7SA85"/>
<dbReference type="InterPro" id="IPR050238">
    <property type="entry name" value="DNA_Rep/Repair_Clamp_Loader"/>
</dbReference>
<accession>A0A5K7SA85</accession>
<name>A0A5K7SA85_9BACT</name>
<dbReference type="InterPro" id="IPR027417">
    <property type="entry name" value="P-loop_NTPase"/>
</dbReference>
<dbReference type="EMBL" id="AP018694">
    <property type="protein sequence ID" value="BBE18491.1"/>
    <property type="molecule type" value="Genomic_DNA"/>
</dbReference>
<reference evidence="1" key="1">
    <citation type="journal article" date="2020" name="Int. J. Syst. Evol. Microbiol.">
        <title>Aquipluma nitroreducens gen. nov. sp. nov., a novel facultatively anaerobic bacterium isolated from a freshwater lake.</title>
        <authorList>
            <person name="Watanabe M."/>
            <person name="Kojima H."/>
            <person name="Fukui M."/>
        </authorList>
    </citation>
    <scope>NUCLEOTIDE SEQUENCE</scope>
    <source>
        <strain evidence="1">MeG22</strain>
    </source>
</reference>